<evidence type="ECO:0000313" key="3">
    <source>
        <dbReference type="Proteomes" id="UP000281474"/>
    </source>
</evidence>
<keyword evidence="1" id="KW-0732">Signal</keyword>
<name>A0A3L8PUM9_9GAMM</name>
<evidence type="ECO:0000256" key="1">
    <source>
        <dbReference type="SAM" id="SignalP"/>
    </source>
</evidence>
<proteinExistence type="predicted"/>
<keyword evidence="3" id="KW-1185">Reference proteome</keyword>
<dbReference type="EMBL" id="QZEI01000043">
    <property type="protein sequence ID" value="RLV59125.1"/>
    <property type="molecule type" value="Genomic_DNA"/>
</dbReference>
<reference evidence="2 3" key="1">
    <citation type="submission" date="2018-09" db="EMBL/GenBank/DDBJ databases">
        <title>Phylogeny of the Shewanellaceae, and recommendation for two new genera, Pseudoshewanella and Parashewanella.</title>
        <authorList>
            <person name="Wang G."/>
        </authorList>
    </citation>
    <scope>NUCLEOTIDE SEQUENCE [LARGE SCALE GENOMIC DNA]</scope>
    <source>
        <strain evidence="2 3">C51</strain>
    </source>
</reference>
<dbReference type="OrthoDB" id="9792021at2"/>
<organism evidence="2 3">
    <name type="scientific">Parashewanella curva</name>
    <dbReference type="NCBI Taxonomy" id="2338552"/>
    <lineage>
        <taxon>Bacteria</taxon>
        <taxon>Pseudomonadati</taxon>
        <taxon>Pseudomonadota</taxon>
        <taxon>Gammaproteobacteria</taxon>
        <taxon>Alteromonadales</taxon>
        <taxon>Shewanellaceae</taxon>
        <taxon>Parashewanella</taxon>
    </lineage>
</organism>
<feature type="chain" id="PRO_5018061652" evidence="1">
    <location>
        <begin position="22"/>
        <end position="113"/>
    </location>
</feature>
<comment type="caution">
    <text evidence="2">The sequence shown here is derived from an EMBL/GenBank/DDBJ whole genome shotgun (WGS) entry which is preliminary data.</text>
</comment>
<dbReference type="RefSeq" id="WP_121839566.1">
    <property type="nucleotide sequence ID" value="NZ_ML014792.1"/>
</dbReference>
<feature type="signal peptide" evidence="1">
    <location>
        <begin position="1"/>
        <end position="21"/>
    </location>
</feature>
<accession>A0A3L8PUM9</accession>
<dbReference type="AlphaFoldDB" id="A0A3L8PUM9"/>
<sequence length="113" mass="12903">MRIRQLGLACFVLFISNVVSAENIFTPFPDSKLKESEQSHFIHKKFIGAIEKGKIKPLVKSGALERFGYVVDRSHEPSNIFQNHLEQLKKQNAEIIFTCQPKAVDDSKKLNVF</sequence>
<evidence type="ECO:0000313" key="2">
    <source>
        <dbReference type="EMBL" id="RLV59125.1"/>
    </source>
</evidence>
<protein>
    <submittedName>
        <fullName evidence="2">Uncharacterized protein</fullName>
    </submittedName>
</protein>
<dbReference type="Proteomes" id="UP000281474">
    <property type="component" value="Unassembled WGS sequence"/>
</dbReference>
<gene>
    <name evidence="2" type="ORF">D5018_13710</name>
</gene>